<proteinExistence type="predicted"/>
<organism evidence="1 2">
    <name type="scientific">Cirrhinus mrigala</name>
    <name type="common">Mrigala</name>
    <dbReference type="NCBI Taxonomy" id="683832"/>
    <lineage>
        <taxon>Eukaryota</taxon>
        <taxon>Metazoa</taxon>
        <taxon>Chordata</taxon>
        <taxon>Craniata</taxon>
        <taxon>Vertebrata</taxon>
        <taxon>Euteleostomi</taxon>
        <taxon>Actinopterygii</taxon>
        <taxon>Neopterygii</taxon>
        <taxon>Teleostei</taxon>
        <taxon>Ostariophysi</taxon>
        <taxon>Cypriniformes</taxon>
        <taxon>Cyprinidae</taxon>
        <taxon>Labeoninae</taxon>
        <taxon>Labeonini</taxon>
        <taxon>Cirrhinus</taxon>
    </lineage>
</organism>
<accession>A0ABD0NJD8</accession>
<evidence type="ECO:0000313" key="2">
    <source>
        <dbReference type="Proteomes" id="UP001529510"/>
    </source>
</evidence>
<keyword evidence="2" id="KW-1185">Reference proteome</keyword>
<protein>
    <submittedName>
        <fullName evidence="1">Uncharacterized protein</fullName>
    </submittedName>
</protein>
<feature type="non-terminal residue" evidence="1">
    <location>
        <position position="63"/>
    </location>
</feature>
<sequence>MTAGEMTVSAGNWTVTERVENHTENDTSGGEEAHGVEATVEAGVVAAVAAVERAEKGSTIRGE</sequence>
<evidence type="ECO:0000313" key="1">
    <source>
        <dbReference type="EMBL" id="KAL0162080.1"/>
    </source>
</evidence>
<dbReference type="AlphaFoldDB" id="A0ABD0NJD8"/>
<reference evidence="1 2" key="1">
    <citation type="submission" date="2024-05" db="EMBL/GenBank/DDBJ databases">
        <title>Genome sequencing and assembly of Indian major carp, Cirrhinus mrigala (Hamilton, 1822).</title>
        <authorList>
            <person name="Mohindra V."/>
            <person name="Chowdhury L.M."/>
            <person name="Lal K."/>
            <person name="Jena J.K."/>
        </authorList>
    </citation>
    <scope>NUCLEOTIDE SEQUENCE [LARGE SCALE GENOMIC DNA]</scope>
    <source>
        <strain evidence="1">CM1030</strain>
        <tissue evidence="1">Blood</tissue>
    </source>
</reference>
<dbReference type="EMBL" id="JAMKFB020000021">
    <property type="protein sequence ID" value="KAL0162080.1"/>
    <property type="molecule type" value="Genomic_DNA"/>
</dbReference>
<dbReference type="Proteomes" id="UP001529510">
    <property type="component" value="Unassembled WGS sequence"/>
</dbReference>
<name>A0ABD0NJD8_CIRMR</name>
<gene>
    <name evidence="1" type="ORF">M9458_041476</name>
</gene>
<comment type="caution">
    <text evidence="1">The sequence shown here is derived from an EMBL/GenBank/DDBJ whole genome shotgun (WGS) entry which is preliminary data.</text>
</comment>